<keyword evidence="3" id="KW-0862">Zinc</keyword>
<reference evidence="6 7" key="1">
    <citation type="journal article" date="2023" name="Plants (Basel)">
        <title>Bridging the Gap: Combining Genomics and Transcriptomics Approaches to Understand Stylosanthes scabra, an Orphan Legume from the Brazilian Caatinga.</title>
        <authorList>
            <person name="Ferreira-Neto J.R.C."/>
            <person name="da Silva M.D."/>
            <person name="Binneck E."/>
            <person name="de Melo N.F."/>
            <person name="da Silva R.H."/>
            <person name="de Melo A.L.T.M."/>
            <person name="Pandolfi V."/>
            <person name="Bustamante F.O."/>
            <person name="Brasileiro-Vidal A.C."/>
            <person name="Benko-Iseppon A.M."/>
        </authorList>
    </citation>
    <scope>NUCLEOTIDE SEQUENCE [LARGE SCALE GENOMIC DNA]</scope>
    <source>
        <tissue evidence="6">Leaves</tissue>
    </source>
</reference>
<keyword evidence="1" id="KW-0479">Metal-binding</keyword>
<evidence type="ECO:0000313" key="6">
    <source>
        <dbReference type="EMBL" id="MED6220449.1"/>
    </source>
</evidence>
<dbReference type="PROSITE" id="PS51999">
    <property type="entry name" value="ZF_GRF"/>
    <property type="match status" value="1"/>
</dbReference>
<organism evidence="6 7">
    <name type="scientific">Stylosanthes scabra</name>
    <dbReference type="NCBI Taxonomy" id="79078"/>
    <lineage>
        <taxon>Eukaryota</taxon>
        <taxon>Viridiplantae</taxon>
        <taxon>Streptophyta</taxon>
        <taxon>Embryophyta</taxon>
        <taxon>Tracheophyta</taxon>
        <taxon>Spermatophyta</taxon>
        <taxon>Magnoliopsida</taxon>
        <taxon>eudicotyledons</taxon>
        <taxon>Gunneridae</taxon>
        <taxon>Pentapetalae</taxon>
        <taxon>rosids</taxon>
        <taxon>fabids</taxon>
        <taxon>Fabales</taxon>
        <taxon>Fabaceae</taxon>
        <taxon>Papilionoideae</taxon>
        <taxon>50 kb inversion clade</taxon>
        <taxon>dalbergioids sensu lato</taxon>
        <taxon>Dalbergieae</taxon>
        <taxon>Pterocarpus clade</taxon>
        <taxon>Stylosanthes</taxon>
    </lineage>
</organism>
<keyword evidence="2 4" id="KW-0863">Zinc-finger</keyword>
<comment type="caution">
    <text evidence="6">The sequence shown here is derived from an EMBL/GenBank/DDBJ whole genome shotgun (WGS) entry which is preliminary data.</text>
</comment>
<sequence length="116" mass="13170">MALQLNANGVRTIAKVSIGLVKLYCLFRQSSWERYPLTVVLLARFGILAEFRIVKSASSATKNEDKNVSGRCFCGQCIVLLRSGMITNPGRWFIRCPLWRTMDCKYFVWVDEIDGG</sequence>
<evidence type="ECO:0000256" key="4">
    <source>
        <dbReference type="PROSITE-ProRule" id="PRU01343"/>
    </source>
</evidence>
<dbReference type="EMBL" id="JASCZI010272131">
    <property type="protein sequence ID" value="MED6220449.1"/>
    <property type="molecule type" value="Genomic_DNA"/>
</dbReference>
<evidence type="ECO:0000256" key="1">
    <source>
        <dbReference type="ARBA" id="ARBA00022723"/>
    </source>
</evidence>
<protein>
    <recommendedName>
        <fullName evidence="5">GRF-type domain-containing protein</fullName>
    </recommendedName>
</protein>
<feature type="domain" description="GRF-type" evidence="5">
    <location>
        <begin position="72"/>
        <end position="113"/>
    </location>
</feature>
<accession>A0ABU6ZES5</accession>
<evidence type="ECO:0000313" key="7">
    <source>
        <dbReference type="Proteomes" id="UP001341840"/>
    </source>
</evidence>
<evidence type="ECO:0000256" key="2">
    <source>
        <dbReference type="ARBA" id="ARBA00022771"/>
    </source>
</evidence>
<name>A0ABU6ZES5_9FABA</name>
<dbReference type="Pfam" id="PF06839">
    <property type="entry name" value="Zn_ribbon_GRF"/>
    <property type="match status" value="1"/>
</dbReference>
<dbReference type="InterPro" id="IPR010666">
    <property type="entry name" value="Znf_GRF"/>
</dbReference>
<evidence type="ECO:0000259" key="5">
    <source>
        <dbReference type="PROSITE" id="PS51999"/>
    </source>
</evidence>
<dbReference type="Proteomes" id="UP001341840">
    <property type="component" value="Unassembled WGS sequence"/>
</dbReference>
<proteinExistence type="predicted"/>
<gene>
    <name evidence="6" type="ORF">PIB30_044930</name>
</gene>
<keyword evidence="7" id="KW-1185">Reference proteome</keyword>
<evidence type="ECO:0000256" key="3">
    <source>
        <dbReference type="ARBA" id="ARBA00022833"/>
    </source>
</evidence>